<comment type="caution">
    <text evidence="2">The sequence shown here is derived from an EMBL/GenBank/DDBJ whole genome shotgun (WGS) entry which is preliminary data.</text>
</comment>
<keyword evidence="1" id="KW-0472">Membrane</keyword>
<name>A0ABS5AAE8_9PSEU</name>
<feature type="transmembrane region" description="Helical" evidence="1">
    <location>
        <begin position="63"/>
        <end position="84"/>
    </location>
</feature>
<protein>
    <recommendedName>
        <fullName evidence="4">Major facilitator superfamily (MFS) profile domain-containing protein</fullName>
    </recommendedName>
</protein>
<reference evidence="2 3" key="1">
    <citation type="submission" date="2021-03" db="EMBL/GenBank/DDBJ databases">
        <title>Sequencing the genomes of 1000 actinobacteria strains.</title>
        <authorList>
            <person name="Klenk H.-P."/>
        </authorList>
    </citation>
    <scope>NUCLEOTIDE SEQUENCE [LARGE SCALE GENOMIC DNA]</scope>
    <source>
        <strain evidence="2 3">DSM 44580</strain>
    </source>
</reference>
<accession>A0ABS5AAE8</accession>
<proteinExistence type="predicted"/>
<dbReference type="RefSeq" id="WP_086786463.1">
    <property type="nucleotide sequence ID" value="NZ_JAGIOO010000001.1"/>
</dbReference>
<feature type="transmembrane region" description="Helical" evidence="1">
    <location>
        <begin position="14"/>
        <end position="32"/>
    </location>
</feature>
<evidence type="ECO:0000256" key="1">
    <source>
        <dbReference type="SAM" id="Phobius"/>
    </source>
</evidence>
<evidence type="ECO:0008006" key="4">
    <source>
        <dbReference type="Google" id="ProtNLM"/>
    </source>
</evidence>
<evidence type="ECO:0000313" key="3">
    <source>
        <dbReference type="Proteomes" id="UP001519363"/>
    </source>
</evidence>
<dbReference type="EMBL" id="JAGIOO010000001">
    <property type="protein sequence ID" value="MBP2473555.1"/>
    <property type="molecule type" value="Genomic_DNA"/>
</dbReference>
<keyword evidence="1" id="KW-0812">Transmembrane</keyword>
<keyword evidence="3" id="KW-1185">Reference proteome</keyword>
<sequence>MDELIGAASTSRRAWGWSVIVLGVVLALLAGVTGGLAAGLAGTASGVAAALFGAAGLEDAARGTWWLGLGLALLVVGGGASVLLRA</sequence>
<gene>
    <name evidence="2" type="ORF">JOF53_002427</name>
</gene>
<dbReference type="Proteomes" id="UP001519363">
    <property type="component" value="Unassembled WGS sequence"/>
</dbReference>
<keyword evidence="1" id="KW-1133">Transmembrane helix</keyword>
<organism evidence="2 3">
    <name type="scientific">Crossiella equi</name>
    <dbReference type="NCBI Taxonomy" id="130796"/>
    <lineage>
        <taxon>Bacteria</taxon>
        <taxon>Bacillati</taxon>
        <taxon>Actinomycetota</taxon>
        <taxon>Actinomycetes</taxon>
        <taxon>Pseudonocardiales</taxon>
        <taxon>Pseudonocardiaceae</taxon>
        <taxon>Crossiella</taxon>
    </lineage>
</organism>
<evidence type="ECO:0000313" key="2">
    <source>
        <dbReference type="EMBL" id="MBP2473555.1"/>
    </source>
</evidence>